<evidence type="ECO:0000313" key="2">
    <source>
        <dbReference type="EMBL" id="AAR00588.1"/>
    </source>
</evidence>
<feature type="region of interest" description="Disordered" evidence="1">
    <location>
        <begin position="1"/>
        <end position="93"/>
    </location>
</feature>
<gene>
    <name evidence="2" type="primary">OSJNBb0007E22.17</name>
</gene>
<organism evidence="2 3">
    <name type="scientific">Oryza sativa subsp. japonica</name>
    <name type="common">Rice</name>
    <dbReference type="NCBI Taxonomy" id="39947"/>
    <lineage>
        <taxon>Eukaryota</taxon>
        <taxon>Viridiplantae</taxon>
        <taxon>Streptophyta</taxon>
        <taxon>Embryophyta</taxon>
        <taxon>Tracheophyta</taxon>
        <taxon>Spermatophyta</taxon>
        <taxon>Magnoliopsida</taxon>
        <taxon>Liliopsida</taxon>
        <taxon>Poales</taxon>
        <taxon>Poaceae</taxon>
        <taxon>BOP clade</taxon>
        <taxon>Oryzoideae</taxon>
        <taxon>Oryzeae</taxon>
        <taxon>Oryzinae</taxon>
        <taxon>Oryza</taxon>
        <taxon>Oryza sativa</taxon>
    </lineage>
</organism>
<proteinExistence type="predicted"/>
<protein>
    <submittedName>
        <fullName evidence="2">Uncharacterized protein</fullName>
    </submittedName>
</protein>
<dbReference type="AlphaFoldDB" id="Q75H71"/>
<evidence type="ECO:0000313" key="3">
    <source>
        <dbReference type="Proteomes" id="UP000000763"/>
    </source>
</evidence>
<feature type="compositionally biased region" description="Gly residues" evidence="1">
    <location>
        <begin position="66"/>
        <end position="84"/>
    </location>
</feature>
<reference evidence="3" key="2">
    <citation type="journal article" date="2008" name="Nucleic Acids Res.">
        <title>The rice annotation project database (RAP-DB): 2008 update.</title>
        <authorList>
            <consortium name="The rice annotation project (RAP)"/>
        </authorList>
    </citation>
    <scope>GENOME REANNOTATION</scope>
    <source>
        <strain evidence="3">cv. Nipponbare</strain>
    </source>
</reference>
<reference evidence="3" key="1">
    <citation type="journal article" date="2005" name="Nature">
        <title>The map-based sequence of the rice genome.</title>
        <authorList>
            <consortium name="International rice genome sequencing project (IRGSP)"/>
            <person name="Matsumoto T."/>
            <person name="Wu J."/>
            <person name="Kanamori H."/>
            <person name="Katayose Y."/>
            <person name="Fujisawa M."/>
            <person name="Namiki N."/>
            <person name="Mizuno H."/>
            <person name="Yamamoto K."/>
            <person name="Antonio B.A."/>
            <person name="Baba T."/>
            <person name="Sakata K."/>
            <person name="Nagamura Y."/>
            <person name="Aoki H."/>
            <person name="Arikawa K."/>
            <person name="Arita K."/>
            <person name="Bito T."/>
            <person name="Chiden Y."/>
            <person name="Fujitsuka N."/>
            <person name="Fukunaka R."/>
            <person name="Hamada M."/>
            <person name="Harada C."/>
            <person name="Hayashi A."/>
            <person name="Hijishita S."/>
            <person name="Honda M."/>
            <person name="Hosokawa S."/>
            <person name="Ichikawa Y."/>
            <person name="Idonuma A."/>
            <person name="Iijima M."/>
            <person name="Ikeda M."/>
            <person name="Ikeno M."/>
            <person name="Ito K."/>
            <person name="Ito S."/>
            <person name="Ito T."/>
            <person name="Ito Y."/>
            <person name="Ito Y."/>
            <person name="Iwabuchi A."/>
            <person name="Kamiya K."/>
            <person name="Karasawa W."/>
            <person name="Kurita K."/>
            <person name="Katagiri S."/>
            <person name="Kikuta A."/>
            <person name="Kobayashi H."/>
            <person name="Kobayashi N."/>
            <person name="Machita K."/>
            <person name="Maehara T."/>
            <person name="Masukawa M."/>
            <person name="Mizubayashi T."/>
            <person name="Mukai Y."/>
            <person name="Nagasaki H."/>
            <person name="Nagata Y."/>
            <person name="Naito S."/>
            <person name="Nakashima M."/>
            <person name="Nakama Y."/>
            <person name="Nakamichi Y."/>
            <person name="Nakamura M."/>
            <person name="Meguro A."/>
            <person name="Negishi M."/>
            <person name="Ohta I."/>
            <person name="Ohta T."/>
            <person name="Okamoto M."/>
            <person name="Ono N."/>
            <person name="Saji S."/>
            <person name="Sakaguchi M."/>
            <person name="Sakai K."/>
            <person name="Shibata M."/>
            <person name="Shimokawa T."/>
            <person name="Song J."/>
            <person name="Takazaki Y."/>
            <person name="Terasawa K."/>
            <person name="Tsugane M."/>
            <person name="Tsuji K."/>
            <person name="Ueda S."/>
            <person name="Waki K."/>
            <person name="Yamagata H."/>
            <person name="Yamamoto M."/>
            <person name="Yamamoto S."/>
            <person name="Yamane H."/>
            <person name="Yoshiki S."/>
            <person name="Yoshihara R."/>
            <person name="Yukawa K."/>
            <person name="Zhong H."/>
            <person name="Yano M."/>
            <person name="Yuan Q."/>
            <person name="Ouyang S."/>
            <person name="Liu J."/>
            <person name="Jones K.M."/>
            <person name="Gansberger K."/>
            <person name="Moffat K."/>
            <person name="Hill J."/>
            <person name="Bera J."/>
            <person name="Fadrosh D."/>
            <person name="Jin S."/>
            <person name="Johri S."/>
            <person name="Kim M."/>
            <person name="Overton L."/>
            <person name="Reardon M."/>
            <person name="Tsitrin T."/>
            <person name="Vuong H."/>
            <person name="Weaver B."/>
            <person name="Ciecko A."/>
            <person name="Tallon L."/>
            <person name="Jackson J."/>
            <person name="Pai G."/>
            <person name="Aken S.V."/>
            <person name="Utterback T."/>
            <person name="Reidmuller S."/>
            <person name="Feldblyum T."/>
            <person name="Hsiao J."/>
            <person name="Zismann V."/>
            <person name="Iobst S."/>
            <person name="de Vazeille A.R."/>
            <person name="Buell C.R."/>
            <person name="Ying K."/>
            <person name="Li Y."/>
            <person name="Lu T."/>
            <person name="Huang Y."/>
            <person name="Zhao Q."/>
            <person name="Feng Q."/>
            <person name="Zhang L."/>
            <person name="Zhu J."/>
            <person name="Weng Q."/>
            <person name="Mu J."/>
            <person name="Lu Y."/>
            <person name="Fan D."/>
            <person name="Liu Y."/>
            <person name="Guan J."/>
            <person name="Zhang Y."/>
            <person name="Yu S."/>
            <person name="Liu X."/>
            <person name="Zhang Y."/>
            <person name="Hong G."/>
            <person name="Han B."/>
            <person name="Choisne N."/>
            <person name="Demange N."/>
            <person name="Orjeda G."/>
            <person name="Samain S."/>
            <person name="Cattolico L."/>
            <person name="Pelletier E."/>
            <person name="Couloux A."/>
            <person name="Segurens B."/>
            <person name="Wincker P."/>
            <person name="D'Hont A."/>
            <person name="Scarpelli C."/>
            <person name="Weissenbach J."/>
            <person name="Salanoubat M."/>
            <person name="Quetier F."/>
            <person name="Yu Y."/>
            <person name="Kim H.R."/>
            <person name="Rambo T."/>
            <person name="Currie J."/>
            <person name="Collura K."/>
            <person name="Luo M."/>
            <person name="Yang T."/>
            <person name="Ammiraju J.S.S."/>
            <person name="Engler F."/>
            <person name="Soderlund C."/>
            <person name="Wing R.A."/>
            <person name="Palmer L.E."/>
            <person name="de la Bastide M."/>
            <person name="Spiegel L."/>
            <person name="Nascimento L."/>
            <person name="Zutavern T."/>
            <person name="O'Shaughnessy A."/>
            <person name="Dike S."/>
            <person name="Dedhia N."/>
            <person name="Preston R."/>
            <person name="Balija V."/>
            <person name="McCombie W.R."/>
            <person name="Chow T."/>
            <person name="Chen H."/>
            <person name="Chung M."/>
            <person name="Chen C."/>
            <person name="Shaw J."/>
            <person name="Wu H."/>
            <person name="Hsiao K."/>
            <person name="Chao Y."/>
            <person name="Chu M."/>
            <person name="Cheng C."/>
            <person name="Hour A."/>
            <person name="Lee P."/>
            <person name="Lin S."/>
            <person name="Lin Y."/>
            <person name="Liou J."/>
            <person name="Liu S."/>
            <person name="Hsing Y."/>
            <person name="Raghuvanshi S."/>
            <person name="Mohanty A."/>
            <person name="Bharti A.K."/>
            <person name="Gaur A."/>
            <person name="Gupta V."/>
            <person name="Kumar D."/>
            <person name="Ravi V."/>
            <person name="Vij S."/>
            <person name="Kapur A."/>
            <person name="Khurana P."/>
            <person name="Khurana P."/>
            <person name="Khurana J.P."/>
            <person name="Tyagi A.K."/>
            <person name="Gaikwad K."/>
            <person name="Singh A."/>
            <person name="Dalal V."/>
            <person name="Srivastava S."/>
            <person name="Dixit A."/>
            <person name="Pal A.K."/>
            <person name="Ghazi I.A."/>
            <person name="Yadav M."/>
            <person name="Pandit A."/>
            <person name="Bhargava A."/>
            <person name="Sureshbabu K."/>
            <person name="Batra K."/>
            <person name="Sharma T.R."/>
            <person name="Mohapatra T."/>
            <person name="Singh N.K."/>
            <person name="Messing J."/>
            <person name="Nelson A.B."/>
            <person name="Fuks G."/>
            <person name="Kavchok S."/>
            <person name="Keizer G."/>
            <person name="Linton E."/>
            <person name="Llaca V."/>
            <person name="Song R."/>
            <person name="Tanyolac B."/>
            <person name="Young S."/>
            <person name="Ho-Il K."/>
            <person name="Hahn J.H."/>
            <person name="Sangsakoo G."/>
            <person name="Vanavichit A."/>
            <person name="de Mattos Luiz.A.T."/>
            <person name="Zimmer P.D."/>
            <person name="Malone G."/>
            <person name="Dellagostin O."/>
            <person name="de Oliveira A.C."/>
            <person name="Bevan M."/>
            <person name="Bancroft I."/>
            <person name="Minx P."/>
            <person name="Cordum H."/>
            <person name="Wilson R."/>
            <person name="Cheng Z."/>
            <person name="Jin W."/>
            <person name="Jiang J."/>
            <person name="Leong S.A."/>
            <person name="Iwama H."/>
            <person name="Gojobori T."/>
            <person name="Itoh T."/>
            <person name="Niimura Y."/>
            <person name="Fujii Y."/>
            <person name="Habara T."/>
            <person name="Sakai H."/>
            <person name="Sato Y."/>
            <person name="Wilson G."/>
            <person name="Kumar K."/>
            <person name="McCouch S."/>
            <person name="Juretic N."/>
            <person name="Hoen D."/>
            <person name="Wright S."/>
            <person name="Bruskiewich R."/>
            <person name="Bureau T."/>
            <person name="Miyao A."/>
            <person name="Hirochika H."/>
            <person name="Nishikawa T."/>
            <person name="Kadowaki K."/>
            <person name="Sugiura M."/>
            <person name="Burr B."/>
            <person name="Sasaki T."/>
        </authorList>
    </citation>
    <scope>NUCLEOTIDE SEQUENCE [LARGE SCALE GENOMIC DNA]</scope>
    <source>
        <strain evidence="3">cv. Nipponbare</strain>
    </source>
</reference>
<dbReference type="EMBL" id="AC136972">
    <property type="protein sequence ID" value="AAR00588.1"/>
    <property type="molecule type" value="Genomic_DNA"/>
</dbReference>
<dbReference type="Proteomes" id="UP000000763">
    <property type="component" value="Chromosome 3"/>
</dbReference>
<feature type="compositionally biased region" description="Gly residues" evidence="1">
    <location>
        <begin position="13"/>
        <end position="27"/>
    </location>
</feature>
<evidence type="ECO:0000256" key="1">
    <source>
        <dbReference type="SAM" id="MobiDB-lite"/>
    </source>
</evidence>
<accession>Q75H71</accession>
<sequence>MCPREAAATAAANGGGLDGGRPAGGVLGAEVKPLPEAKPLPSPSAAVRQSPSRPLSSPHGDDCPAAGGGSGGAGGGGRGAGGDRGGWEEESRLGGGWDWEWEERRLGAASISYCCRHIHLLLSPPHPAAATASIHHRRRRRCIHVPPCAIAVAVAAVLADRRTAAVLADRSGKRAELEGEIEWEKRKREVGRGKVAV</sequence>
<feature type="compositionally biased region" description="Low complexity" evidence="1">
    <location>
        <begin position="1"/>
        <end position="12"/>
    </location>
</feature>
<name>Q75H71_ORYSJ</name>